<dbReference type="RefSeq" id="WP_104435615.1">
    <property type="nucleotide sequence ID" value="NZ_PTJD01000020.1"/>
</dbReference>
<protein>
    <submittedName>
        <fullName evidence="1">Uncharacterized protein</fullName>
    </submittedName>
</protein>
<keyword evidence="2" id="KW-1185">Reference proteome</keyword>
<sequence length="79" mass="8770">MSEQVQRVEDLPEDLRAALDISHEHPMAELEWVEHVFAVANAGPCRGCGYSVDVAGEQTAPGRWLCGDCLRLDAHTRRP</sequence>
<accession>A0A2S6ICE9</accession>
<dbReference type="AlphaFoldDB" id="A0A2S6ICE9"/>
<dbReference type="Proteomes" id="UP000239485">
    <property type="component" value="Unassembled WGS sequence"/>
</dbReference>
<evidence type="ECO:0000313" key="1">
    <source>
        <dbReference type="EMBL" id="PPK91902.1"/>
    </source>
</evidence>
<organism evidence="1 2">
    <name type="scientific">Kineococcus xinjiangensis</name>
    <dbReference type="NCBI Taxonomy" id="512762"/>
    <lineage>
        <taxon>Bacteria</taxon>
        <taxon>Bacillati</taxon>
        <taxon>Actinomycetota</taxon>
        <taxon>Actinomycetes</taxon>
        <taxon>Kineosporiales</taxon>
        <taxon>Kineosporiaceae</taxon>
        <taxon>Kineococcus</taxon>
    </lineage>
</organism>
<name>A0A2S6ICE9_9ACTN</name>
<dbReference type="EMBL" id="PTJD01000020">
    <property type="protein sequence ID" value="PPK91902.1"/>
    <property type="molecule type" value="Genomic_DNA"/>
</dbReference>
<gene>
    <name evidence="1" type="ORF">CLV92_12021</name>
</gene>
<comment type="caution">
    <text evidence="1">The sequence shown here is derived from an EMBL/GenBank/DDBJ whole genome shotgun (WGS) entry which is preliminary data.</text>
</comment>
<dbReference type="OrthoDB" id="5106355at2"/>
<proteinExistence type="predicted"/>
<reference evidence="1 2" key="1">
    <citation type="submission" date="2018-02" db="EMBL/GenBank/DDBJ databases">
        <title>Genomic Encyclopedia of Archaeal and Bacterial Type Strains, Phase II (KMG-II): from individual species to whole genera.</title>
        <authorList>
            <person name="Goeker M."/>
        </authorList>
    </citation>
    <scope>NUCLEOTIDE SEQUENCE [LARGE SCALE GENOMIC DNA]</scope>
    <source>
        <strain evidence="1 2">DSM 22857</strain>
    </source>
</reference>
<evidence type="ECO:0000313" key="2">
    <source>
        <dbReference type="Proteomes" id="UP000239485"/>
    </source>
</evidence>